<gene>
    <name evidence="2" type="ORF">DEO72_LG3g2827</name>
</gene>
<dbReference type="Gramene" id="Vigun11g148900.1.v1.2">
    <property type="protein sequence ID" value="Vigun11g148900.1.v1.2.CDS.1"/>
    <property type="gene ID" value="Vigun11g148900.v1.2"/>
</dbReference>
<evidence type="ECO:0000256" key="1">
    <source>
        <dbReference type="SAM" id="MobiDB-lite"/>
    </source>
</evidence>
<evidence type="ECO:0000313" key="3">
    <source>
        <dbReference type="Proteomes" id="UP000501690"/>
    </source>
</evidence>
<dbReference type="EMBL" id="CP039347">
    <property type="protein sequence ID" value="QCD88285.1"/>
    <property type="molecule type" value="Genomic_DNA"/>
</dbReference>
<keyword evidence="3" id="KW-1185">Reference proteome</keyword>
<feature type="compositionally biased region" description="Low complexity" evidence="1">
    <location>
        <begin position="60"/>
        <end position="69"/>
    </location>
</feature>
<dbReference type="AlphaFoldDB" id="A0A4D6LJ02"/>
<dbReference type="OrthoDB" id="1436375at2759"/>
<evidence type="ECO:0000313" key="2">
    <source>
        <dbReference type="EMBL" id="QCD88285.1"/>
    </source>
</evidence>
<proteinExistence type="predicted"/>
<organism evidence="2 3">
    <name type="scientific">Vigna unguiculata</name>
    <name type="common">Cowpea</name>
    <dbReference type="NCBI Taxonomy" id="3917"/>
    <lineage>
        <taxon>Eukaryota</taxon>
        <taxon>Viridiplantae</taxon>
        <taxon>Streptophyta</taxon>
        <taxon>Embryophyta</taxon>
        <taxon>Tracheophyta</taxon>
        <taxon>Spermatophyta</taxon>
        <taxon>Magnoliopsida</taxon>
        <taxon>eudicotyledons</taxon>
        <taxon>Gunneridae</taxon>
        <taxon>Pentapetalae</taxon>
        <taxon>rosids</taxon>
        <taxon>fabids</taxon>
        <taxon>Fabales</taxon>
        <taxon>Fabaceae</taxon>
        <taxon>Papilionoideae</taxon>
        <taxon>50 kb inversion clade</taxon>
        <taxon>NPAAA clade</taxon>
        <taxon>indigoferoid/millettioid clade</taxon>
        <taxon>Phaseoleae</taxon>
        <taxon>Vigna</taxon>
    </lineage>
</organism>
<feature type="region of interest" description="Disordered" evidence="1">
    <location>
        <begin position="1"/>
        <end position="23"/>
    </location>
</feature>
<protein>
    <submittedName>
        <fullName evidence="2">Uncharacterized protein</fullName>
    </submittedName>
</protein>
<sequence length="85" mass="9015">MPQLDRTVTRSNSRQVPARRLPPPRGLIKIRVVKTLVSSVTAFASSFVPRPTANGESDGASRTAHTSPSTSPPVPSAYNSDTTSP</sequence>
<accession>A0A4D6LJ02</accession>
<dbReference type="Proteomes" id="UP000501690">
    <property type="component" value="Linkage Group LG3"/>
</dbReference>
<feature type="region of interest" description="Disordered" evidence="1">
    <location>
        <begin position="47"/>
        <end position="85"/>
    </location>
</feature>
<name>A0A4D6LJ02_VIGUN</name>
<reference evidence="2 3" key="1">
    <citation type="submission" date="2019-04" db="EMBL/GenBank/DDBJ databases">
        <title>An improved genome assembly and genetic linkage map for asparagus bean, Vigna unguiculata ssp. sesquipedialis.</title>
        <authorList>
            <person name="Xia Q."/>
            <person name="Zhang R."/>
            <person name="Dong Y."/>
        </authorList>
    </citation>
    <scope>NUCLEOTIDE SEQUENCE [LARGE SCALE GENOMIC DNA]</scope>
    <source>
        <tissue evidence="2">Leaf</tissue>
    </source>
</reference>